<proteinExistence type="inferred from homology"/>
<keyword evidence="2" id="KW-0119">Carbohydrate metabolism</keyword>
<comment type="similarity">
    <text evidence="1 2">Belongs to the glycogen phosphorylase family.</text>
</comment>
<keyword evidence="4" id="KW-1185">Reference proteome</keyword>
<reference evidence="3 4" key="1">
    <citation type="submission" date="2021-06" db="EMBL/GenBank/DDBJ databases">
        <title>Caerostris extrusa draft genome.</title>
        <authorList>
            <person name="Kono N."/>
            <person name="Arakawa K."/>
        </authorList>
    </citation>
    <scope>NUCLEOTIDE SEQUENCE [LARGE SCALE GENOMIC DNA]</scope>
</reference>
<keyword evidence="2" id="KW-0663">Pyridoxal phosphate</keyword>
<accession>A0AAV4RTL9</accession>
<organism evidence="3 4">
    <name type="scientific">Caerostris extrusa</name>
    <name type="common">Bark spider</name>
    <name type="synonym">Caerostris bankana</name>
    <dbReference type="NCBI Taxonomy" id="172846"/>
    <lineage>
        <taxon>Eukaryota</taxon>
        <taxon>Metazoa</taxon>
        <taxon>Ecdysozoa</taxon>
        <taxon>Arthropoda</taxon>
        <taxon>Chelicerata</taxon>
        <taxon>Arachnida</taxon>
        <taxon>Araneae</taxon>
        <taxon>Araneomorphae</taxon>
        <taxon>Entelegynae</taxon>
        <taxon>Araneoidea</taxon>
        <taxon>Araneidae</taxon>
        <taxon>Caerostris</taxon>
    </lineage>
</organism>
<dbReference type="Pfam" id="PF00343">
    <property type="entry name" value="Phosphorylase"/>
    <property type="match status" value="1"/>
</dbReference>
<dbReference type="EMBL" id="BPLR01008248">
    <property type="protein sequence ID" value="GIY23223.1"/>
    <property type="molecule type" value="Genomic_DNA"/>
</dbReference>
<comment type="caution">
    <text evidence="3">The sequence shown here is derived from an EMBL/GenBank/DDBJ whole genome shotgun (WGS) entry which is preliminary data.</text>
</comment>
<evidence type="ECO:0000313" key="4">
    <source>
        <dbReference type="Proteomes" id="UP001054945"/>
    </source>
</evidence>
<evidence type="ECO:0000256" key="1">
    <source>
        <dbReference type="ARBA" id="ARBA00006047"/>
    </source>
</evidence>
<dbReference type="GO" id="GO:0005737">
    <property type="term" value="C:cytoplasm"/>
    <property type="evidence" value="ECO:0007669"/>
    <property type="project" value="TreeGrafter"/>
</dbReference>
<dbReference type="SUPFAM" id="SSF53756">
    <property type="entry name" value="UDP-Glycosyltransferase/glycogen phosphorylase"/>
    <property type="match status" value="1"/>
</dbReference>
<dbReference type="InterPro" id="IPR000811">
    <property type="entry name" value="Glyco_trans_35"/>
</dbReference>
<protein>
    <recommendedName>
        <fullName evidence="2">Alpha-1,4 glucan phosphorylase</fullName>
        <ecNumber evidence="2">2.4.1.1</ecNumber>
    </recommendedName>
</protein>
<dbReference type="PANTHER" id="PTHR11468:SF13">
    <property type="entry name" value="GLYCOGEN PHOSPHORYLASE"/>
    <property type="match status" value="1"/>
</dbReference>
<sequence length="148" mass="16548">MSIICMGYKNFKKWPGVWRKTHHLAIIGSHALNSVAAIHKEIMKKDMQAAPGYPTVEKIIKFVFIEMLLSMILLLRKITFLGNYTVTLADKISPAVDLSEQISTAVTEAFGTGNMKFMFNCTLTIGTLDGANIELKEEMGAENIFIFE</sequence>
<evidence type="ECO:0000256" key="2">
    <source>
        <dbReference type="RuleBase" id="RU000587"/>
    </source>
</evidence>
<name>A0AAV4RTL9_CAEEX</name>
<comment type="function">
    <text evidence="2">Allosteric enzyme that catalyzes the rate-limiting step in glycogen catabolism, the phosphorolytic cleavage of glycogen to produce glucose-1-phosphate, and plays a central role in maintaining cellular and organismal glucose homeostasis.</text>
</comment>
<dbReference type="Gene3D" id="3.40.50.2000">
    <property type="entry name" value="Glycogen Phosphorylase B"/>
    <property type="match status" value="1"/>
</dbReference>
<dbReference type="PANTHER" id="PTHR11468">
    <property type="entry name" value="GLYCOGEN PHOSPHORYLASE"/>
    <property type="match status" value="1"/>
</dbReference>
<evidence type="ECO:0000313" key="3">
    <source>
        <dbReference type="EMBL" id="GIY23223.1"/>
    </source>
</evidence>
<dbReference type="AlphaFoldDB" id="A0AAV4RTL9"/>
<keyword evidence="2" id="KW-0808">Transferase</keyword>
<gene>
    <name evidence="3" type="primary">PYGB</name>
    <name evidence="3" type="ORF">CEXT_746622</name>
</gene>
<dbReference type="EC" id="2.4.1.1" evidence="2"/>
<dbReference type="GO" id="GO:0005980">
    <property type="term" value="P:glycogen catabolic process"/>
    <property type="evidence" value="ECO:0007669"/>
    <property type="project" value="TreeGrafter"/>
</dbReference>
<comment type="catalytic activity">
    <reaction evidence="2">
        <text>[(1-&gt;4)-alpha-D-glucosyl](n) + phosphate = [(1-&gt;4)-alpha-D-glucosyl](n-1) + alpha-D-glucose 1-phosphate</text>
        <dbReference type="Rhea" id="RHEA:41732"/>
        <dbReference type="Rhea" id="RHEA-COMP:9584"/>
        <dbReference type="Rhea" id="RHEA-COMP:9586"/>
        <dbReference type="ChEBI" id="CHEBI:15444"/>
        <dbReference type="ChEBI" id="CHEBI:43474"/>
        <dbReference type="ChEBI" id="CHEBI:58601"/>
        <dbReference type="EC" id="2.4.1.1"/>
    </reaction>
</comment>
<dbReference type="GO" id="GO:0030170">
    <property type="term" value="F:pyridoxal phosphate binding"/>
    <property type="evidence" value="ECO:0007669"/>
    <property type="project" value="TreeGrafter"/>
</dbReference>
<dbReference type="GO" id="GO:0008184">
    <property type="term" value="F:glycogen phosphorylase activity"/>
    <property type="evidence" value="ECO:0007669"/>
    <property type="project" value="InterPro"/>
</dbReference>
<keyword evidence="2" id="KW-0328">Glycosyltransferase</keyword>
<comment type="cofactor">
    <cofactor evidence="2">
        <name>pyridoxal 5'-phosphate</name>
        <dbReference type="ChEBI" id="CHEBI:597326"/>
    </cofactor>
</comment>
<dbReference type="Proteomes" id="UP001054945">
    <property type="component" value="Unassembled WGS sequence"/>
</dbReference>